<dbReference type="AlphaFoldDB" id="A0A4Y8LAC5"/>
<reference evidence="1 2" key="1">
    <citation type="submission" date="2019-03" db="EMBL/GenBank/DDBJ databases">
        <title>San Antonio Military Medical Center submission to MRSN (WRAIR), pending publication.</title>
        <authorList>
            <person name="Blyth D.M."/>
            <person name="Mccarthy S.L."/>
            <person name="Schall S.E."/>
            <person name="Stam J.A."/>
            <person name="Ong A.C."/>
            <person name="Mcgann P.T."/>
        </authorList>
    </citation>
    <scope>NUCLEOTIDE SEQUENCE [LARGE SCALE GENOMIC DNA]</scope>
    <source>
        <strain evidence="1 2">MRSN571793</strain>
    </source>
</reference>
<gene>
    <name evidence="1" type="ORF">E2605_03215</name>
</gene>
<name>A0A4Y8LAC5_9BACT</name>
<evidence type="ECO:0000313" key="2">
    <source>
        <dbReference type="Proteomes" id="UP000297861"/>
    </source>
</evidence>
<dbReference type="Proteomes" id="UP000297861">
    <property type="component" value="Unassembled WGS sequence"/>
</dbReference>
<keyword evidence="2" id="KW-1185">Reference proteome</keyword>
<organism evidence="1 2">
    <name type="scientific">Dysgonomonas capnocytophagoides</name>
    <dbReference type="NCBI Taxonomy" id="45254"/>
    <lineage>
        <taxon>Bacteria</taxon>
        <taxon>Pseudomonadati</taxon>
        <taxon>Bacteroidota</taxon>
        <taxon>Bacteroidia</taxon>
        <taxon>Bacteroidales</taxon>
        <taxon>Dysgonomonadaceae</taxon>
        <taxon>Dysgonomonas</taxon>
    </lineage>
</organism>
<evidence type="ECO:0000313" key="1">
    <source>
        <dbReference type="EMBL" id="TFD99104.1"/>
    </source>
</evidence>
<accession>A0A4Y8LAC5</accession>
<dbReference type="OrthoDB" id="1494634at2"/>
<protein>
    <submittedName>
        <fullName evidence="1">Uncharacterized protein</fullName>
    </submittedName>
</protein>
<comment type="caution">
    <text evidence="1">The sequence shown here is derived from an EMBL/GenBank/DDBJ whole genome shotgun (WGS) entry which is preliminary data.</text>
</comment>
<sequence>MEEDIKIQYCRLLMLNSDLSDNHKAYINGFEGMINLAKNIRSNTLNLYLLSEILKDISIYIRENKYLILKRKELSSDLEFMNHLRNIISGHLDNRTIRNAIQWESSVFHLTVSHDINCQLNMFYKSLIECSINSYVDISGKHKVFKGEIDLFYPPNQKELFDYLEKVNSQALNFIECILDEIKPQIKFVKNDEFLKLALEAGKVDFDIKNK</sequence>
<proteinExistence type="predicted"/>
<dbReference type="EMBL" id="SOML01000001">
    <property type="protein sequence ID" value="TFD99104.1"/>
    <property type="molecule type" value="Genomic_DNA"/>
</dbReference>
<dbReference type="RefSeq" id="WP_134435481.1">
    <property type="nucleotide sequence ID" value="NZ_SOML01000001.1"/>
</dbReference>